<dbReference type="GO" id="GO:0006633">
    <property type="term" value="P:fatty acid biosynthetic process"/>
    <property type="evidence" value="ECO:0007669"/>
    <property type="project" value="TreeGrafter"/>
</dbReference>
<evidence type="ECO:0000256" key="2">
    <source>
        <dbReference type="ARBA" id="ARBA00008467"/>
    </source>
</evidence>
<dbReference type="InterPro" id="IPR020841">
    <property type="entry name" value="PKS_Beta-ketoAc_synthase_dom"/>
</dbReference>
<dbReference type="Pfam" id="PF02801">
    <property type="entry name" value="Ketoacyl-synt_C"/>
    <property type="match status" value="1"/>
</dbReference>
<dbReference type="InterPro" id="IPR000794">
    <property type="entry name" value="Beta-ketoacyl_synthase"/>
</dbReference>
<comment type="subunit">
    <text evidence="3">Homodimer.</text>
</comment>
<dbReference type="InterPro" id="IPR016039">
    <property type="entry name" value="Thiolase-like"/>
</dbReference>
<evidence type="ECO:0000256" key="12">
    <source>
        <dbReference type="ARBA" id="ARBA00048506"/>
    </source>
</evidence>
<organism evidence="15 16">
    <name type="scientific">Halodesulfovibrio spirochaetisodalis</name>
    <dbReference type="NCBI Taxonomy" id="1560234"/>
    <lineage>
        <taxon>Bacteria</taxon>
        <taxon>Pseudomonadati</taxon>
        <taxon>Thermodesulfobacteriota</taxon>
        <taxon>Desulfovibrionia</taxon>
        <taxon>Desulfovibrionales</taxon>
        <taxon>Desulfovibrionaceae</taxon>
        <taxon>Halodesulfovibrio</taxon>
    </lineage>
</organism>
<dbReference type="PANTHER" id="PTHR11712:SF306">
    <property type="entry name" value="3-OXOACYL-[ACYL-CARRIER-PROTEIN] SYNTHASE 1"/>
    <property type="match status" value="1"/>
</dbReference>
<comment type="subcellular location">
    <subcellularLocation>
        <location evidence="1">Cytoplasm</location>
    </subcellularLocation>
</comment>
<dbReference type="Gene3D" id="3.40.47.10">
    <property type="match status" value="1"/>
</dbReference>
<dbReference type="SMART" id="SM00825">
    <property type="entry name" value="PKS_KS"/>
    <property type="match status" value="1"/>
</dbReference>
<evidence type="ECO:0000256" key="4">
    <source>
        <dbReference type="ARBA" id="ARBA00013191"/>
    </source>
</evidence>
<keyword evidence="5" id="KW-0963">Cytoplasm</keyword>
<dbReference type="GO" id="GO:0004315">
    <property type="term" value="F:3-oxoacyl-[acyl-carrier-protein] synthase activity"/>
    <property type="evidence" value="ECO:0007669"/>
    <property type="project" value="UniProtKB-EC"/>
</dbReference>
<dbReference type="InterPro" id="IPR014030">
    <property type="entry name" value="Ketoacyl_synth_N"/>
</dbReference>
<dbReference type="EMBL" id="JXMS01000018">
    <property type="protein sequence ID" value="OBQ50146.1"/>
    <property type="molecule type" value="Genomic_DNA"/>
</dbReference>
<proteinExistence type="inferred from homology"/>
<protein>
    <recommendedName>
        <fullName evidence="8">3-oxoacyl-[acyl-carrier-protein] synthase 1</fullName>
        <ecNumber evidence="4">2.3.1.41</ecNumber>
    </recommendedName>
    <alternativeName>
        <fullName evidence="9">3-oxoacyl-[acyl-carrier-protein] synthase I</fullName>
    </alternativeName>
    <alternativeName>
        <fullName evidence="10">Beta-ketoacyl-ACP synthase I</fullName>
    </alternativeName>
</protein>
<dbReference type="PANTHER" id="PTHR11712">
    <property type="entry name" value="POLYKETIDE SYNTHASE-RELATED"/>
    <property type="match status" value="1"/>
</dbReference>
<dbReference type="Pfam" id="PF00109">
    <property type="entry name" value="ketoacyl-synt"/>
    <property type="match status" value="1"/>
</dbReference>
<evidence type="ECO:0000256" key="8">
    <source>
        <dbReference type="ARBA" id="ARBA00039450"/>
    </source>
</evidence>
<evidence type="ECO:0000256" key="13">
    <source>
        <dbReference type="RuleBase" id="RU003694"/>
    </source>
</evidence>
<dbReference type="STRING" id="1560234.SP90_10790"/>
<comment type="catalytic activity">
    <reaction evidence="12">
        <text>a fatty acyl-[ACP] + malonyl-[ACP] + H(+) = a 3-oxoacyl-[ACP] + holo-[ACP] + CO2</text>
        <dbReference type="Rhea" id="RHEA:22836"/>
        <dbReference type="Rhea" id="RHEA-COMP:9623"/>
        <dbReference type="Rhea" id="RHEA-COMP:9685"/>
        <dbReference type="Rhea" id="RHEA-COMP:9916"/>
        <dbReference type="Rhea" id="RHEA-COMP:14125"/>
        <dbReference type="ChEBI" id="CHEBI:15378"/>
        <dbReference type="ChEBI" id="CHEBI:16526"/>
        <dbReference type="ChEBI" id="CHEBI:64479"/>
        <dbReference type="ChEBI" id="CHEBI:78449"/>
        <dbReference type="ChEBI" id="CHEBI:78776"/>
        <dbReference type="ChEBI" id="CHEBI:138651"/>
        <dbReference type="EC" id="2.3.1.41"/>
    </reaction>
    <physiologicalReaction direction="left-to-right" evidence="12">
        <dbReference type="Rhea" id="RHEA:22837"/>
    </physiologicalReaction>
</comment>
<evidence type="ECO:0000256" key="10">
    <source>
        <dbReference type="ARBA" id="ARBA00042143"/>
    </source>
</evidence>
<evidence type="ECO:0000256" key="5">
    <source>
        <dbReference type="ARBA" id="ARBA00022490"/>
    </source>
</evidence>
<evidence type="ECO:0000313" key="16">
    <source>
        <dbReference type="Proteomes" id="UP000091979"/>
    </source>
</evidence>
<dbReference type="EC" id="2.3.1.41" evidence="4"/>
<dbReference type="AlphaFoldDB" id="A0A1B7XBU1"/>
<dbReference type="PATRIC" id="fig|1560234.3.peg.1013"/>
<evidence type="ECO:0000256" key="11">
    <source>
        <dbReference type="ARBA" id="ARBA00048121"/>
    </source>
</evidence>
<keyword evidence="6 13" id="KW-0808">Transferase</keyword>
<feature type="domain" description="Ketosynthase family 3 (KS3)" evidence="14">
    <location>
        <begin position="1"/>
        <end position="405"/>
    </location>
</feature>
<reference evidence="15 16" key="1">
    <citation type="submission" date="2015-01" db="EMBL/GenBank/DDBJ databases">
        <title>Desulfovibrio sp. JC271 draft genome sequence.</title>
        <authorList>
            <person name="Shivani Y."/>
            <person name="Subhash Y."/>
            <person name="Sasikala C."/>
            <person name="Ramana C.V."/>
        </authorList>
    </citation>
    <scope>NUCLEOTIDE SEQUENCE [LARGE SCALE GENOMIC DNA]</scope>
    <source>
        <strain evidence="15 16">JC271</strain>
    </source>
</reference>
<keyword evidence="7" id="KW-0012">Acyltransferase</keyword>
<dbReference type="GO" id="GO:0005829">
    <property type="term" value="C:cytosol"/>
    <property type="evidence" value="ECO:0007669"/>
    <property type="project" value="TreeGrafter"/>
</dbReference>
<comment type="caution">
    <text evidence="15">The sequence shown here is derived from an EMBL/GenBank/DDBJ whole genome shotgun (WGS) entry which is preliminary data.</text>
</comment>
<name>A0A1B7XBU1_9BACT</name>
<dbReference type="CDD" id="cd00834">
    <property type="entry name" value="KAS_I_II"/>
    <property type="match status" value="1"/>
</dbReference>
<dbReference type="Proteomes" id="UP000091979">
    <property type="component" value="Unassembled WGS sequence"/>
</dbReference>
<evidence type="ECO:0000259" key="14">
    <source>
        <dbReference type="PROSITE" id="PS52004"/>
    </source>
</evidence>
<evidence type="ECO:0000256" key="1">
    <source>
        <dbReference type="ARBA" id="ARBA00004496"/>
    </source>
</evidence>
<evidence type="ECO:0000256" key="7">
    <source>
        <dbReference type="ARBA" id="ARBA00023315"/>
    </source>
</evidence>
<gene>
    <name evidence="15" type="ORF">SP90_10790</name>
</gene>
<keyword evidence="16" id="KW-1185">Reference proteome</keyword>
<evidence type="ECO:0000256" key="6">
    <source>
        <dbReference type="ARBA" id="ARBA00022679"/>
    </source>
</evidence>
<dbReference type="PROSITE" id="PS52004">
    <property type="entry name" value="KS3_2"/>
    <property type="match status" value="1"/>
</dbReference>
<dbReference type="SUPFAM" id="SSF53901">
    <property type="entry name" value="Thiolase-like"/>
    <property type="match status" value="2"/>
</dbReference>
<dbReference type="InterPro" id="IPR014031">
    <property type="entry name" value="Ketoacyl_synth_C"/>
</dbReference>
<evidence type="ECO:0000256" key="3">
    <source>
        <dbReference type="ARBA" id="ARBA00011738"/>
    </source>
</evidence>
<evidence type="ECO:0000256" key="9">
    <source>
        <dbReference type="ARBA" id="ARBA00041620"/>
    </source>
</evidence>
<evidence type="ECO:0000313" key="15">
    <source>
        <dbReference type="EMBL" id="OBQ50146.1"/>
    </source>
</evidence>
<comment type="similarity">
    <text evidence="2 13">Belongs to the thiolase-like superfamily. Beta-ketoacyl-ACP synthases family.</text>
</comment>
<accession>A0A1B7XBU1</accession>
<comment type="catalytic activity">
    <reaction evidence="11">
        <text>(3Z)-decenoyl-[ACP] + malonyl-[ACP] + H(+) = 3-oxo-(5Z)-dodecenoyl-[ACP] + holo-[ACP] + CO2</text>
        <dbReference type="Rhea" id="RHEA:54940"/>
        <dbReference type="Rhea" id="RHEA-COMP:9623"/>
        <dbReference type="Rhea" id="RHEA-COMP:9685"/>
        <dbReference type="Rhea" id="RHEA-COMP:9927"/>
        <dbReference type="Rhea" id="RHEA-COMP:14042"/>
        <dbReference type="ChEBI" id="CHEBI:15378"/>
        <dbReference type="ChEBI" id="CHEBI:16526"/>
        <dbReference type="ChEBI" id="CHEBI:64479"/>
        <dbReference type="ChEBI" id="CHEBI:78449"/>
        <dbReference type="ChEBI" id="CHEBI:78798"/>
        <dbReference type="ChEBI" id="CHEBI:138410"/>
    </reaction>
    <physiologicalReaction direction="left-to-right" evidence="11">
        <dbReference type="Rhea" id="RHEA:54941"/>
    </physiologicalReaction>
</comment>
<dbReference type="OrthoDB" id="9808669at2"/>
<sequence>MHRVAVTGIGIVSCLGLDLDTVQESLKQGKSGIQVVKEREELGFFSPLSGVITDFDYAGCGLTRRQKKTMPNFTIQAYSAVTQALQTAGLTAEDIQNSRTGLIFGNDSTARAQVEQAAITEQDASTSGISSGYCFKAMTSTITLNLNVLLGVRGASWSISSACSSGGHAIGQAADLIALGRQDRVICGGAQEINWQSLCSFDALEAFSRRIDAPEKASRPFDAGRDGLVPSGGAAAVILERYDLAVERGATILGELEAYGFSSDGSDLCRPNGEGLQSAMEDALERAQLQPSDIDLVSAHATSTPVGDKAEAFAISNLFGDQGVNVTALKSMTGHELWMSGASQVVYTILQAQGGFTARTINFETSDEMSEKLRLVVESNTTAPGRVMLNSAGFGGTNACLILNTRGE</sequence>